<reference evidence="6 7" key="1">
    <citation type="submission" date="2016-07" db="EMBL/GenBank/DDBJ databases">
        <title>Pervasive Adenine N6-methylation of Active Genes in Fungi.</title>
        <authorList>
            <consortium name="DOE Joint Genome Institute"/>
            <person name="Mondo S.J."/>
            <person name="Dannebaum R.O."/>
            <person name="Kuo R.C."/>
            <person name="Labutti K."/>
            <person name="Haridas S."/>
            <person name="Kuo A."/>
            <person name="Salamov A."/>
            <person name="Ahrendt S.R."/>
            <person name="Lipzen A."/>
            <person name="Sullivan W."/>
            <person name="Andreopoulos W.B."/>
            <person name="Clum A."/>
            <person name="Lindquist E."/>
            <person name="Daum C."/>
            <person name="Ramamoorthy G.K."/>
            <person name="Gryganskyi A."/>
            <person name="Culley D."/>
            <person name="Magnuson J.K."/>
            <person name="James T.Y."/>
            <person name="O'Malley M.A."/>
            <person name="Stajich J.E."/>
            <person name="Spatafora J.W."/>
            <person name="Visel A."/>
            <person name="Grigoriev I.V."/>
        </authorList>
    </citation>
    <scope>NUCLEOTIDE SEQUENCE [LARGE SCALE GENOMIC DNA]</scope>
    <source>
        <strain evidence="6 7">CBS 129021</strain>
    </source>
</reference>
<organism evidence="6 7">
    <name type="scientific">Pseudomassariella vexata</name>
    <dbReference type="NCBI Taxonomy" id="1141098"/>
    <lineage>
        <taxon>Eukaryota</taxon>
        <taxon>Fungi</taxon>
        <taxon>Dikarya</taxon>
        <taxon>Ascomycota</taxon>
        <taxon>Pezizomycotina</taxon>
        <taxon>Sordariomycetes</taxon>
        <taxon>Xylariomycetidae</taxon>
        <taxon>Amphisphaeriales</taxon>
        <taxon>Pseudomassariaceae</taxon>
        <taxon>Pseudomassariella</taxon>
    </lineage>
</organism>
<keyword evidence="3" id="KW-0274">FAD</keyword>
<gene>
    <name evidence="6" type="ORF">BCR38DRAFT_399620</name>
</gene>
<evidence type="ECO:0000313" key="7">
    <source>
        <dbReference type="Proteomes" id="UP000193689"/>
    </source>
</evidence>
<dbReference type="Gene3D" id="3.30.465.10">
    <property type="match status" value="1"/>
</dbReference>
<dbReference type="InterPro" id="IPR016167">
    <property type="entry name" value="FAD-bd_PCMH_sub1"/>
</dbReference>
<dbReference type="GO" id="GO:0071949">
    <property type="term" value="F:FAD binding"/>
    <property type="evidence" value="ECO:0007669"/>
    <property type="project" value="InterPro"/>
</dbReference>
<dbReference type="InterPro" id="IPR016169">
    <property type="entry name" value="FAD-bd_PCMH_sub2"/>
</dbReference>
<name>A0A1Y2DJG0_9PEZI</name>
<dbReference type="OrthoDB" id="2151789at2759"/>
<dbReference type="GO" id="GO:0016491">
    <property type="term" value="F:oxidoreductase activity"/>
    <property type="evidence" value="ECO:0007669"/>
    <property type="project" value="UniProtKB-KW"/>
</dbReference>
<dbReference type="InterPro" id="IPR016166">
    <property type="entry name" value="FAD-bd_PCMH"/>
</dbReference>
<dbReference type="InParanoid" id="A0A1Y2DJG0"/>
<keyword evidence="2" id="KW-0285">Flavoprotein</keyword>
<proteinExistence type="inferred from homology"/>
<dbReference type="GeneID" id="63773934"/>
<dbReference type="STRING" id="1141098.A0A1Y2DJG0"/>
<dbReference type="PANTHER" id="PTHR42973:SF53">
    <property type="entry name" value="FAD-BINDING PCMH-TYPE DOMAIN-CONTAINING PROTEIN-RELATED"/>
    <property type="match status" value="1"/>
</dbReference>
<protein>
    <recommendedName>
        <fullName evidence="5">FAD-binding PCMH-type domain-containing protein</fullName>
    </recommendedName>
</protein>
<evidence type="ECO:0000256" key="1">
    <source>
        <dbReference type="ARBA" id="ARBA00005466"/>
    </source>
</evidence>
<feature type="domain" description="FAD-binding PCMH-type" evidence="5">
    <location>
        <begin position="78"/>
        <end position="264"/>
    </location>
</feature>
<dbReference type="PANTHER" id="PTHR42973">
    <property type="entry name" value="BINDING OXIDOREDUCTASE, PUTATIVE (AFU_ORTHOLOGUE AFUA_1G17690)-RELATED"/>
    <property type="match status" value="1"/>
</dbReference>
<comment type="similarity">
    <text evidence="1">Belongs to the oxygen-dependent FAD-linked oxidoreductase family.</text>
</comment>
<evidence type="ECO:0000256" key="4">
    <source>
        <dbReference type="ARBA" id="ARBA00023002"/>
    </source>
</evidence>
<dbReference type="AlphaFoldDB" id="A0A1Y2DJG0"/>
<evidence type="ECO:0000256" key="3">
    <source>
        <dbReference type="ARBA" id="ARBA00022827"/>
    </source>
</evidence>
<dbReference type="RefSeq" id="XP_040712000.1">
    <property type="nucleotide sequence ID" value="XM_040857722.1"/>
</dbReference>
<evidence type="ECO:0000259" key="5">
    <source>
        <dbReference type="PROSITE" id="PS51387"/>
    </source>
</evidence>
<sequence length="531" mass="56781">MLGRDTLGASLAFLGHVVAQSSILNNTYSTDAATNVTSITGIKACDALLNAGLGSILTFPTESKYESSVSTYYAYSNRLLQPYCIVQPRSTREVSTVLKTLKVTSAAGNWDIAVRSGGHSDYDNNAVARGVTIDLGNFNATTLNSTKSYQWAGKSVLTKSIASIRPGARWGSVYSYLEQFGLSVTGGRSSHVGVGGLLVSGGASYHTQLWGLSADNIVNYEVVLADGSIMNANSYQNADLFKALKGGGSNLGIVTRFDMRTYTVPNKVYGGLVVFSFDYWDAIVDQFIKYVSSIGQSGSPDHEFVVLAWPQGGSALATMLMTVSTDGATNSSNFAPLNNLPTSYDVRASQSLSSVAETISDTGGANNVAYTLTLQATREMMQKATTLSQDLIQELTDLGVPVSGNFVFQPLPKMLASINPGRNLFGFDENLPSNQILFEARIGLPAGSESYEGIVAAKLAPVIEILRAYSASLPNHSPYLYMNYANPEQDVIGSYGAANAMILKETAAKYDPTGFFQYRIPGGWKVSRVTI</sequence>
<dbReference type="InterPro" id="IPR050416">
    <property type="entry name" value="FAD-linked_Oxidoreductase"/>
</dbReference>
<dbReference type="Gene3D" id="3.30.43.10">
    <property type="entry name" value="Uridine Diphospho-n-acetylenolpyruvylglucosamine Reductase, domain 2"/>
    <property type="match status" value="1"/>
</dbReference>
<accession>A0A1Y2DJG0</accession>
<dbReference type="InterPro" id="IPR006094">
    <property type="entry name" value="Oxid_FAD_bind_N"/>
</dbReference>
<dbReference type="SUPFAM" id="SSF56176">
    <property type="entry name" value="FAD-binding/transporter-associated domain-like"/>
    <property type="match status" value="1"/>
</dbReference>
<evidence type="ECO:0000256" key="2">
    <source>
        <dbReference type="ARBA" id="ARBA00022630"/>
    </source>
</evidence>
<dbReference type="EMBL" id="MCFJ01000014">
    <property type="protein sequence ID" value="ORY59306.1"/>
    <property type="molecule type" value="Genomic_DNA"/>
</dbReference>
<dbReference type="Gene3D" id="3.40.462.20">
    <property type="match status" value="1"/>
</dbReference>
<dbReference type="Proteomes" id="UP000193689">
    <property type="component" value="Unassembled WGS sequence"/>
</dbReference>
<keyword evidence="4" id="KW-0560">Oxidoreductase</keyword>
<dbReference type="InterPro" id="IPR036318">
    <property type="entry name" value="FAD-bd_PCMH-like_sf"/>
</dbReference>
<dbReference type="PROSITE" id="PS51387">
    <property type="entry name" value="FAD_PCMH"/>
    <property type="match status" value="1"/>
</dbReference>
<evidence type="ECO:0000313" key="6">
    <source>
        <dbReference type="EMBL" id="ORY59306.1"/>
    </source>
</evidence>
<dbReference type="Pfam" id="PF01565">
    <property type="entry name" value="FAD_binding_4"/>
    <property type="match status" value="1"/>
</dbReference>
<comment type="caution">
    <text evidence="6">The sequence shown here is derived from an EMBL/GenBank/DDBJ whole genome shotgun (WGS) entry which is preliminary data.</text>
</comment>
<keyword evidence="7" id="KW-1185">Reference proteome</keyword>